<dbReference type="OrthoDB" id="672279at2"/>
<keyword evidence="2" id="KW-1185">Reference proteome</keyword>
<protein>
    <submittedName>
        <fullName evidence="1">Uncharacterized protein</fullName>
    </submittedName>
</protein>
<dbReference type="Proteomes" id="UP000198510">
    <property type="component" value="Unassembled WGS sequence"/>
</dbReference>
<proteinExistence type="predicted"/>
<dbReference type="AlphaFoldDB" id="A0A1G9PPS2"/>
<dbReference type="EMBL" id="FNFO01000009">
    <property type="protein sequence ID" value="SDM00806.1"/>
    <property type="molecule type" value="Genomic_DNA"/>
</dbReference>
<evidence type="ECO:0000313" key="2">
    <source>
        <dbReference type="Proteomes" id="UP000198510"/>
    </source>
</evidence>
<gene>
    <name evidence="1" type="ORF">SAMN05421823_109261</name>
</gene>
<accession>A0A1G9PPS2</accession>
<dbReference type="RefSeq" id="WP_089685882.1">
    <property type="nucleotide sequence ID" value="NZ_FNFO01000009.1"/>
</dbReference>
<dbReference type="PROSITE" id="PS51257">
    <property type="entry name" value="PROKAR_LIPOPROTEIN"/>
    <property type="match status" value="1"/>
</dbReference>
<reference evidence="1 2" key="1">
    <citation type="submission" date="2016-10" db="EMBL/GenBank/DDBJ databases">
        <authorList>
            <person name="de Groot N.N."/>
        </authorList>
    </citation>
    <scope>NUCLEOTIDE SEQUENCE [LARGE SCALE GENOMIC DNA]</scope>
    <source>
        <strain evidence="1 2">DSM 25186</strain>
    </source>
</reference>
<sequence>MRKQIQWLGILSIFLMGACQSVDRLTQFNMDYESSVTVSSGMSINLPFDMMTPDVTTNSESEFKVNNTRKDLIEEIRLTSMKMQITSPSSADFSFMKSIHIYLDAEDLGETEIAYLDDIPASPGRQLTLETTSADVQEYIKRDSFTLRVEAVTRKIPAQDVDIDIDSRFWVNARILGI</sequence>
<organism evidence="1 2">
    <name type="scientific">Catalinimonas alkaloidigena</name>
    <dbReference type="NCBI Taxonomy" id="1075417"/>
    <lineage>
        <taxon>Bacteria</taxon>
        <taxon>Pseudomonadati</taxon>
        <taxon>Bacteroidota</taxon>
        <taxon>Cytophagia</taxon>
        <taxon>Cytophagales</taxon>
        <taxon>Catalimonadaceae</taxon>
        <taxon>Catalinimonas</taxon>
    </lineage>
</organism>
<evidence type="ECO:0000313" key="1">
    <source>
        <dbReference type="EMBL" id="SDM00806.1"/>
    </source>
</evidence>
<name>A0A1G9PPS2_9BACT</name>
<dbReference type="STRING" id="1075417.SAMN05421823_109261"/>